<dbReference type="InterPro" id="IPR036097">
    <property type="entry name" value="HisK_dim/P_sf"/>
</dbReference>
<dbReference type="PROSITE" id="PS50109">
    <property type="entry name" value="HIS_KIN"/>
    <property type="match status" value="1"/>
</dbReference>
<dbReference type="CDD" id="cd19920">
    <property type="entry name" value="REC_PA4781-like"/>
    <property type="match status" value="1"/>
</dbReference>
<dbReference type="InterPro" id="IPR011006">
    <property type="entry name" value="CheY-like_superfamily"/>
</dbReference>
<name>A0A2M7G1J9_9BACT</name>
<protein>
    <recommendedName>
        <fullName evidence="2">histidine kinase</fullName>
        <ecNumber evidence="2">2.7.13.3</ecNumber>
    </recommendedName>
</protein>
<evidence type="ECO:0000256" key="7">
    <source>
        <dbReference type="SAM" id="Coils"/>
    </source>
</evidence>
<feature type="domain" description="Response regulatory" evidence="9">
    <location>
        <begin position="14"/>
        <end position="130"/>
    </location>
</feature>
<feature type="domain" description="Histidine kinase" evidence="8">
    <location>
        <begin position="166"/>
        <end position="382"/>
    </location>
</feature>
<dbReference type="InterPro" id="IPR003661">
    <property type="entry name" value="HisK_dim/P_dom"/>
</dbReference>
<reference evidence="10 11" key="1">
    <citation type="submission" date="2017-09" db="EMBL/GenBank/DDBJ databases">
        <title>Depth-based differentiation of microbial function through sediment-hosted aquifers and enrichment of novel symbionts in the deep terrestrial subsurface.</title>
        <authorList>
            <person name="Probst A.J."/>
            <person name="Ladd B."/>
            <person name="Jarett J.K."/>
            <person name="Geller-Mcgrath D.E."/>
            <person name="Sieber C.M."/>
            <person name="Emerson J.B."/>
            <person name="Anantharaman K."/>
            <person name="Thomas B.C."/>
            <person name="Malmstrom R."/>
            <person name="Stieglmeier M."/>
            <person name="Klingl A."/>
            <person name="Woyke T."/>
            <person name="Ryan C.M."/>
            <person name="Banfield J.F."/>
        </authorList>
    </citation>
    <scope>NUCLEOTIDE SEQUENCE [LARGE SCALE GENOMIC DNA]</scope>
    <source>
        <strain evidence="10">CG17_big_fil_post_rev_8_21_14_2_50_48_46</strain>
    </source>
</reference>
<dbReference type="SMART" id="SM00448">
    <property type="entry name" value="REC"/>
    <property type="match status" value="1"/>
</dbReference>
<dbReference type="InterPro" id="IPR001789">
    <property type="entry name" value="Sig_transdc_resp-reg_receiver"/>
</dbReference>
<evidence type="ECO:0000259" key="9">
    <source>
        <dbReference type="PROSITE" id="PS50110"/>
    </source>
</evidence>
<organism evidence="10 11">
    <name type="scientific">bacterium (Candidatus Blackallbacteria) CG17_big_fil_post_rev_8_21_14_2_50_48_46</name>
    <dbReference type="NCBI Taxonomy" id="2014261"/>
    <lineage>
        <taxon>Bacteria</taxon>
        <taxon>Candidatus Blackallbacteria</taxon>
    </lineage>
</organism>
<proteinExistence type="predicted"/>
<dbReference type="Pfam" id="PF00512">
    <property type="entry name" value="HisKA"/>
    <property type="match status" value="1"/>
</dbReference>
<dbReference type="Gene3D" id="1.10.287.130">
    <property type="match status" value="1"/>
</dbReference>
<dbReference type="PROSITE" id="PS50110">
    <property type="entry name" value="RESPONSE_REGULATORY"/>
    <property type="match status" value="1"/>
</dbReference>
<dbReference type="Pfam" id="PF00072">
    <property type="entry name" value="Response_reg"/>
    <property type="match status" value="1"/>
</dbReference>
<gene>
    <name evidence="10" type="ORF">COW36_16795</name>
</gene>
<dbReference type="InterPro" id="IPR003594">
    <property type="entry name" value="HATPase_dom"/>
</dbReference>
<dbReference type="PANTHER" id="PTHR43547">
    <property type="entry name" value="TWO-COMPONENT HISTIDINE KINASE"/>
    <property type="match status" value="1"/>
</dbReference>
<dbReference type="FunFam" id="3.30.565.10:FF:000006">
    <property type="entry name" value="Sensor histidine kinase WalK"/>
    <property type="match status" value="1"/>
</dbReference>
<dbReference type="SUPFAM" id="SSF55874">
    <property type="entry name" value="ATPase domain of HSP90 chaperone/DNA topoisomerase II/histidine kinase"/>
    <property type="match status" value="1"/>
</dbReference>
<evidence type="ECO:0000259" key="8">
    <source>
        <dbReference type="PROSITE" id="PS50109"/>
    </source>
</evidence>
<evidence type="ECO:0000313" key="10">
    <source>
        <dbReference type="EMBL" id="PIW15606.1"/>
    </source>
</evidence>
<dbReference type="InterPro" id="IPR004358">
    <property type="entry name" value="Sig_transdc_His_kin-like_C"/>
</dbReference>
<evidence type="ECO:0000256" key="3">
    <source>
        <dbReference type="ARBA" id="ARBA00022553"/>
    </source>
</evidence>
<dbReference type="CDD" id="cd00075">
    <property type="entry name" value="HATPase"/>
    <property type="match status" value="1"/>
</dbReference>
<dbReference type="Gene3D" id="3.30.565.10">
    <property type="entry name" value="Histidine kinase-like ATPase, C-terminal domain"/>
    <property type="match status" value="1"/>
</dbReference>
<dbReference type="SUPFAM" id="SSF52172">
    <property type="entry name" value="CheY-like"/>
    <property type="match status" value="1"/>
</dbReference>
<dbReference type="Proteomes" id="UP000231019">
    <property type="component" value="Unassembled WGS sequence"/>
</dbReference>
<sequence length="383" mass="43221">MDTQKDLQFEPLADILLVDDTPANLKVLSEILKSSHYGVRAVPSGKMALKAVSLSAPDLILMDINMPDMNGYELCRKLKSSPDFGQIPVIFISALDDVEDKVNAFREGGVDFISKPFQIEEVLMRVKTHLTIRRLQTELEQKNQALETQVQQLQNLEHLRDILTSMIVHDLRIPLTGLSSNLELISDFTKQLPQPVKRFLRLARTSTQNLLGNINQLLELNRLEAGKKILDYSRFELRALLLEVLGSFEFQIQEQIVSVDYPSEPLWIEADQNLIQRVLLNLLGNAFRYTPFQGLISVNWKKTEDAFWLEVIDQGPGISEQYHQKIFEKFGQAEIKQNAKEMSSGLGLAFCKLAIEAHGGKIGVKSQAGQGCSLWFEIPAAAF</sequence>
<evidence type="ECO:0000256" key="1">
    <source>
        <dbReference type="ARBA" id="ARBA00000085"/>
    </source>
</evidence>
<evidence type="ECO:0000256" key="4">
    <source>
        <dbReference type="ARBA" id="ARBA00022679"/>
    </source>
</evidence>
<evidence type="ECO:0000313" key="11">
    <source>
        <dbReference type="Proteomes" id="UP000231019"/>
    </source>
</evidence>
<dbReference type="PRINTS" id="PR00344">
    <property type="entry name" value="BCTRLSENSOR"/>
</dbReference>
<dbReference type="InterPro" id="IPR005467">
    <property type="entry name" value="His_kinase_dom"/>
</dbReference>
<dbReference type="SUPFAM" id="SSF47384">
    <property type="entry name" value="Homodimeric domain of signal transducing histidine kinase"/>
    <property type="match status" value="1"/>
</dbReference>
<keyword evidence="5 10" id="KW-0418">Kinase</keyword>
<keyword evidence="4" id="KW-0808">Transferase</keyword>
<evidence type="ECO:0000256" key="5">
    <source>
        <dbReference type="ARBA" id="ARBA00022777"/>
    </source>
</evidence>
<dbReference type="Gene3D" id="3.40.50.2300">
    <property type="match status" value="1"/>
</dbReference>
<dbReference type="SMART" id="SM00388">
    <property type="entry name" value="HisKA"/>
    <property type="match status" value="1"/>
</dbReference>
<dbReference type="CDD" id="cd00082">
    <property type="entry name" value="HisKA"/>
    <property type="match status" value="1"/>
</dbReference>
<keyword evidence="7" id="KW-0175">Coiled coil</keyword>
<feature type="modified residue" description="4-aspartylphosphate" evidence="6">
    <location>
        <position position="63"/>
    </location>
</feature>
<feature type="coiled-coil region" evidence="7">
    <location>
        <begin position="132"/>
        <end position="159"/>
    </location>
</feature>
<evidence type="ECO:0000256" key="6">
    <source>
        <dbReference type="PROSITE-ProRule" id="PRU00169"/>
    </source>
</evidence>
<keyword evidence="3 6" id="KW-0597">Phosphoprotein</keyword>
<dbReference type="GO" id="GO:0000155">
    <property type="term" value="F:phosphorelay sensor kinase activity"/>
    <property type="evidence" value="ECO:0007669"/>
    <property type="project" value="InterPro"/>
</dbReference>
<dbReference type="EC" id="2.7.13.3" evidence="2"/>
<dbReference type="AlphaFoldDB" id="A0A2M7G1J9"/>
<dbReference type="EMBL" id="PFFQ01000050">
    <property type="protein sequence ID" value="PIW15606.1"/>
    <property type="molecule type" value="Genomic_DNA"/>
</dbReference>
<comment type="caution">
    <text evidence="10">The sequence shown here is derived from an EMBL/GenBank/DDBJ whole genome shotgun (WGS) entry which is preliminary data.</text>
</comment>
<evidence type="ECO:0000256" key="2">
    <source>
        <dbReference type="ARBA" id="ARBA00012438"/>
    </source>
</evidence>
<dbReference type="SMART" id="SM00387">
    <property type="entry name" value="HATPase_c"/>
    <property type="match status" value="1"/>
</dbReference>
<dbReference type="PANTHER" id="PTHR43547:SF2">
    <property type="entry name" value="HYBRID SIGNAL TRANSDUCTION HISTIDINE KINASE C"/>
    <property type="match status" value="1"/>
</dbReference>
<comment type="catalytic activity">
    <reaction evidence="1">
        <text>ATP + protein L-histidine = ADP + protein N-phospho-L-histidine.</text>
        <dbReference type="EC" id="2.7.13.3"/>
    </reaction>
</comment>
<accession>A0A2M7G1J9</accession>
<dbReference type="InterPro" id="IPR036890">
    <property type="entry name" value="HATPase_C_sf"/>
</dbReference>
<dbReference type="Pfam" id="PF02518">
    <property type="entry name" value="HATPase_c"/>
    <property type="match status" value="1"/>
</dbReference>